<accession>A0A0A2XX30</accession>
<evidence type="ECO:0000313" key="3">
    <source>
        <dbReference type="Proteomes" id="UP000030539"/>
    </source>
</evidence>
<evidence type="ECO:0000256" key="1">
    <source>
        <dbReference type="SAM" id="SignalP"/>
    </source>
</evidence>
<comment type="caution">
    <text evidence="2">The sequence shown here is derived from an EMBL/GenBank/DDBJ whole genome shotgun (WGS) entry which is preliminary data.</text>
</comment>
<evidence type="ECO:0000313" key="2">
    <source>
        <dbReference type="EMBL" id="KGQ36828.1"/>
    </source>
</evidence>
<reference evidence="2 3" key="1">
    <citation type="submission" date="2014-08" db="EMBL/GenBank/DDBJ databases">
        <title>Chaperone-usher fimbriae in a diverse selection of Gallibacterium genomes.</title>
        <authorList>
            <person name="Kudirkiene E."/>
            <person name="Bager R.J."/>
            <person name="Johnson T.J."/>
            <person name="Bojesen A.M."/>
        </authorList>
    </citation>
    <scope>NUCLEOTIDE SEQUENCE [LARGE SCALE GENOMIC DNA]</scope>
    <source>
        <strain evidence="2 3">CCM5974</strain>
    </source>
</reference>
<dbReference type="eggNOG" id="ENOG503390H">
    <property type="taxonomic scope" value="Bacteria"/>
</dbReference>
<keyword evidence="1" id="KW-0732">Signal</keyword>
<dbReference type="STRING" id="155515.JP36_08890"/>
<name>A0A0A2XX30_9PAST</name>
<sequence length="196" mass="22617">MKKIVLFFALLFSINTYALTPQEELKDYKFTQNDVGVVQFDNAVDIFDSFGDYYNENNSLKIENKKPLKLRISPVVLSNDDKEVIKNMVDRAFLYAVYNTFTYSTLDKVTVSSIPVDMESSKLLKNIYQIKPVTVTREKALEALNKFNIASSFNDLVVLKTDSEILTAGLSHSDKYKELMYNDKKLNEYVQFLIKK</sequence>
<gene>
    <name evidence="2" type="ORF">JP36_08890</name>
</gene>
<dbReference type="AlphaFoldDB" id="A0A0A2XX30"/>
<dbReference type="EMBL" id="JPXX01000023">
    <property type="protein sequence ID" value="KGQ36828.1"/>
    <property type="molecule type" value="Genomic_DNA"/>
</dbReference>
<dbReference type="Proteomes" id="UP000030539">
    <property type="component" value="Unassembled WGS sequence"/>
</dbReference>
<proteinExistence type="predicted"/>
<organism evidence="2 3">
    <name type="scientific">Gallibacterium genomosp. 1</name>
    <dbReference type="NCBI Taxonomy" id="155515"/>
    <lineage>
        <taxon>Bacteria</taxon>
        <taxon>Pseudomonadati</taxon>
        <taxon>Pseudomonadota</taxon>
        <taxon>Gammaproteobacteria</taxon>
        <taxon>Pasteurellales</taxon>
        <taxon>Pasteurellaceae</taxon>
        <taxon>Gallibacterium</taxon>
    </lineage>
</organism>
<feature type="signal peptide" evidence="1">
    <location>
        <begin position="1"/>
        <end position="18"/>
    </location>
</feature>
<protein>
    <submittedName>
        <fullName evidence="2">Uncharacterized protein</fullName>
    </submittedName>
</protein>
<feature type="chain" id="PRO_5002007764" evidence="1">
    <location>
        <begin position="19"/>
        <end position="196"/>
    </location>
</feature>
<dbReference type="RefSeq" id="WP_039173924.1">
    <property type="nucleotide sequence ID" value="NZ_JPXX01000023.1"/>
</dbReference>